<dbReference type="InParanoid" id="A0A1Y2EAW4"/>
<evidence type="ECO:0000313" key="3">
    <source>
        <dbReference type="Proteomes" id="UP000193689"/>
    </source>
</evidence>
<dbReference type="GeneID" id="63774283"/>
<dbReference type="RefSeq" id="XP_040718997.1">
    <property type="nucleotide sequence ID" value="XM_040858071.1"/>
</dbReference>
<feature type="region of interest" description="Disordered" evidence="1">
    <location>
        <begin position="372"/>
        <end position="406"/>
    </location>
</feature>
<evidence type="ECO:0000313" key="2">
    <source>
        <dbReference type="EMBL" id="ORY68710.1"/>
    </source>
</evidence>
<dbReference type="Proteomes" id="UP000193689">
    <property type="component" value="Unassembled WGS sequence"/>
</dbReference>
<dbReference type="AlphaFoldDB" id="A0A1Y2EAW4"/>
<reference evidence="2 3" key="1">
    <citation type="submission" date="2016-07" db="EMBL/GenBank/DDBJ databases">
        <title>Pervasive Adenine N6-methylation of Active Genes in Fungi.</title>
        <authorList>
            <consortium name="DOE Joint Genome Institute"/>
            <person name="Mondo S.J."/>
            <person name="Dannebaum R.O."/>
            <person name="Kuo R.C."/>
            <person name="Labutti K."/>
            <person name="Haridas S."/>
            <person name="Kuo A."/>
            <person name="Salamov A."/>
            <person name="Ahrendt S.R."/>
            <person name="Lipzen A."/>
            <person name="Sullivan W."/>
            <person name="Andreopoulos W.B."/>
            <person name="Clum A."/>
            <person name="Lindquist E."/>
            <person name="Daum C."/>
            <person name="Ramamoorthy G.K."/>
            <person name="Gryganskyi A."/>
            <person name="Culley D."/>
            <person name="Magnuson J.K."/>
            <person name="James T.Y."/>
            <person name="O'Malley M.A."/>
            <person name="Stajich J.E."/>
            <person name="Spatafora J.W."/>
            <person name="Visel A."/>
            <person name="Grigoriev I.V."/>
        </authorList>
    </citation>
    <scope>NUCLEOTIDE SEQUENCE [LARGE SCALE GENOMIC DNA]</scope>
    <source>
        <strain evidence="2 3">CBS 129021</strain>
    </source>
</reference>
<gene>
    <name evidence="2" type="ORF">BCR38DRAFT_406614</name>
</gene>
<keyword evidence="3" id="KW-1185">Reference proteome</keyword>
<feature type="region of interest" description="Disordered" evidence="1">
    <location>
        <begin position="238"/>
        <end position="319"/>
    </location>
</feature>
<feature type="compositionally biased region" description="Basic and acidic residues" evidence="1">
    <location>
        <begin position="372"/>
        <end position="388"/>
    </location>
</feature>
<dbReference type="OrthoDB" id="5431013at2759"/>
<feature type="compositionally biased region" description="Basic and acidic residues" evidence="1">
    <location>
        <begin position="241"/>
        <end position="252"/>
    </location>
</feature>
<accession>A0A1Y2EAW4</accession>
<name>A0A1Y2EAW4_9PEZI</name>
<dbReference type="EMBL" id="MCFJ01000003">
    <property type="protein sequence ID" value="ORY68710.1"/>
    <property type="molecule type" value="Genomic_DNA"/>
</dbReference>
<protein>
    <submittedName>
        <fullName evidence="2">Uncharacterized protein</fullName>
    </submittedName>
</protein>
<comment type="caution">
    <text evidence="2">The sequence shown here is derived from an EMBL/GenBank/DDBJ whole genome shotgun (WGS) entry which is preliminary data.</text>
</comment>
<evidence type="ECO:0000256" key="1">
    <source>
        <dbReference type="SAM" id="MobiDB-lite"/>
    </source>
</evidence>
<sequence>MFPYVTIKIATRYSSFCLYKGSGCIRCNFVSIPSSHRGNREADEEAAPKEVKCFHEEASIFATLLCSFHERVHGTGESLDAKHKSKTAKLVVRITDQCRFICGRVYTLVRKFADIHGSHDTSLATLWARVQWAIQKPDLEAMRLLMNSAKATVTLLLQLFTLDEVGPTCNYDPVAKRCSVVWLDQLKNMTEAAKQARKELKDYKEKWFILEDSTSEECDIMASTTREIEKFVVNTIKSQRRAQESRQIPRDRRPPRHPSPPLSLDENTAEMAVVPLVVSTHDDRERGQGLTLARPSEVPRSNNQRPLSVGEYPSTPPRRRRCRHEVFGMRLRDDGTQVSEGYGEWPHDVHGSKTSFTDSVGNTDVERQAGRRAHFSAEKDRQSKEHQSGGDAVLDGAGAAEDESKVMPQPLSPLVEDEGKHIPILGKDIQAASRTIHGRAVAGLTTEAQGHMYPWLHSAATAAEDDHEDHALPHPWSSIYA</sequence>
<organism evidence="2 3">
    <name type="scientific">Pseudomassariella vexata</name>
    <dbReference type="NCBI Taxonomy" id="1141098"/>
    <lineage>
        <taxon>Eukaryota</taxon>
        <taxon>Fungi</taxon>
        <taxon>Dikarya</taxon>
        <taxon>Ascomycota</taxon>
        <taxon>Pezizomycotina</taxon>
        <taxon>Sordariomycetes</taxon>
        <taxon>Xylariomycetidae</taxon>
        <taxon>Amphisphaeriales</taxon>
        <taxon>Pseudomassariaceae</taxon>
        <taxon>Pseudomassariella</taxon>
    </lineage>
</organism>
<feature type="compositionally biased region" description="Low complexity" evidence="1">
    <location>
        <begin position="389"/>
        <end position="399"/>
    </location>
</feature>
<proteinExistence type="predicted"/>